<protein>
    <submittedName>
        <fullName evidence="1">Uncharacterized protein</fullName>
    </submittedName>
</protein>
<organism evidence="1 2">
    <name type="scientific">Durusdinium trenchii</name>
    <dbReference type="NCBI Taxonomy" id="1381693"/>
    <lineage>
        <taxon>Eukaryota</taxon>
        <taxon>Sar</taxon>
        <taxon>Alveolata</taxon>
        <taxon>Dinophyceae</taxon>
        <taxon>Suessiales</taxon>
        <taxon>Symbiodiniaceae</taxon>
        <taxon>Durusdinium</taxon>
    </lineage>
</organism>
<name>A0ABP0R4Z6_9DINO</name>
<evidence type="ECO:0000313" key="2">
    <source>
        <dbReference type="Proteomes" id="UP001642484"/>
    </source>
</evidence>
<evidence type="ECO:0000313" key="1">
    <source>
        <dbReference type="EMBL" id="CAK9095353.1"/>
    </source>
</evidence>
<sequence length="106" mass="11983">MLCKLCFNKGKGTEFECKLLYKIGKPYLLVALLDCLSAPLHTAKREQTESEVPFLLELFTDSLHCKWTIATIQMIWPRGAEDGIQHTLAYCLGRFIGVLNLLKSGH</sequence>
<comment type="caution">
    <text evidence="1">The sequence shown here is derived from an EMBL/GenBank/DDBJ whole genome shotgun (WGS) entry which is preliminary data.</text>
</comment>
<dbReference type="EMBL" id="CAXAMN010025472">
    <property type="protein sequence ID" value="CAK9095353.1"/>
    <property type="molecule type" value="Genomic_DNA"/>
</dbReference>
<proteinExistence type="predicted"/>
<accession>A0ABP0R4Z6</accession>
<reference evidence="1 2" key="1">
    <citation type="submission" date="2024-02" db="EMBL/GenBank/DDBJ databases">
        <authorList>
            <person name="Chen Y."/>
            <person name="Shah S."/>
            <person name="Dougan E. K."/>
            <person name="Thang M."/>
            <person name="Chan C."/>
        </authorList>
    </citation>
    <scope>NUCLEOTIDE SEQUENCE [LARGE SCALE GENOMIC DNA]</scope>
</reference>
<dbReference type="Proteomes" id="UP001642484">
    <property type="component" value="Unassembled WGS sequence"/>
</dbReference>
<gene>
    <name evidence="1" type="ORF">CCMP2556_LOCUS45423</name>
</gene>
<keyword evidence="2" id="KW-1185">Reference proteome</keyword>